<sequence length="138" mass="15303">MSIVEQSPEVVAPSDDFTGASLASLLSSQVSSDELIDTHDVTNIHEIIVEGREEAEQLSELSYDPDLVSPQNNVTLAPLNMWSIICKGAVNFFLPFINGMMLGFGEILAHEIGFRYGYVGARVYPTRRYSTKEKSKFL</sequence>
<proteinExistence type="predicted"/>
<accession>A0A4V1J323</accession>
<dbReference type="AlphaFoldDB" id="A0A4V1J323"/>
<keyword evidence="2" id="KW-1185">Reference proteome</keyword>
<dbReference type="Proteomes" id="UP000268321">
    <property type="component" value="Unassembled WGS sequence"/>
</dbReference>
<dbReference type="Pfam" id="PF08219">
    <property type="entry name" value="TOM13"/>
    <property type="match status" value="1"/>
</dbReference>
<dbReference type="PANTHER" id="PTHR28241:SF1">
    <property type="entry name" value="MITOCHONDRIAL IMPORT PROTEIN 1"/>
    <property type="match status" value="1"/>
</dbReference>
<gene>
    <name evidence="1" type="ORF">METBISCDRAFT_23202</name>
</gene>
<reference evidence="2" key="1">
    <citation type="journal article" date="2018" name="Nat. Microbiol.">
        <title>Leveraging single-cell genomics to expand the fungal tree of life.</title>
        <authorList>
            <person name="Ahrendt S.R."/>
            <person name="Quandt C.A."/>
            <person name="Ciobanu D."/>
            <person name="Clum A."/>
            <person name="Salamov A."/>
            <person name="Andreopoulos B."/>
            <person name="Cheng J.F."/>
            <person name="Woyke T."/>
            <person name="Pelin A."/>
            <person name="Henrissat B."/>
            <person name="Reynolds N.K."/>
            <person name="Benny G.L."/>
            <person name="Smith M.E."/>
            <person name="James T.Y."/>
            <person name="Grigoriev I.V."/>
        </authorList>
    </citation>
    <scope>NUCLEOTIDE SEQUENCE [LARGE SCALE GENOMIC DNA]</scope>
    <source>
        <strain evidence="2">Baker2002</strain>
    </source>
</reference>
<organism evidence="1 2">
    <name type="scientific">Metschnikowia bicuspidata</name>
    <dbReference type="NCBI Taxonomy" id="27322"/>
    <lineage>
        <taxon>Eukaryota</taxon>
        <taxon>Fungi</taxon>
        <taxon>Dikarya</taxon>
        <taxon>Ascomycota</taxon>
        <taxon>Saccharomycotina</taxon>
        <taxon>Pichiomycetes</taxon>
        <taxon>Metschnikowiaceae</taxon>
        <taxon>Metschnikowia</taxon>
    </lineage>
</organism>
<evidence type="ECO:0000313" key="2">
    <source>
        <dbReference type="Proteomes" id="UP000268321"/>
    </source>
</evidence>
<dbReference type="GO" id="GO:0005741">
    <property type="term" value="C:mitochondrial outer membrane"/>
    <property type="evidence" value="ECO:0007669"/>
    <property type="project" value="InterPro"/>
</dbReference>
<dbReference type="GO" id="GO:0045040">
    <property type="term" value="P:protein insertion into mitochondrial outer membrane"/>
    <property type="evidence" value="ECO:0007669"/>
    <property type="project" value="TreeGrafter"/>
</dbReference>
<evidence type="ECO:0000313" key="1">
    <source>
        <dbReference type="EMBL" id="RKP30559.1"/>
    </source>
</evidence>
<dbReference type="InterPro" id="IPR013262">
    <property type="entry name" value="OMP_MIM1/TOM13_mt"/>
</dbReference>
<dbReference type="EMBL" id="ML004456">
    <property type="protein sequence ID" value="RKP30559.1"/>
    <property type="molecule type" value="Genomic_DNA"/>
</dbReference>
<dbReference type="OrthoDB" id="5529571at2759"/>
<name>A0A4V1J323_9ASCO</name>
<dbReference type="GO" id="GO:0070096">
    <property type="term" value="P:mitochondrial outer membrane translocase complex assembly"/>
    <property type="evidence" value="ECO:0007669"/>
    <property type="project" value="TreeGrafter"/>
</dbReference>
<dbReference type="PANTHER" id="PTHR28241">
    <property type="entry name" value="MITOCHONDRIAL IMPORT PROTEIN 1"/>
    <property type="match status" value="1"/>
</dbReference>
<protein>
    <submittedName>
        <fullName evidence="1">TOM13-domain-containing protein</fullName>
    </submittedName>
</protein>